<dbReference type="SMART" id="SM00889">
    <property type="entry name" value="EFG_IV"/>
    <property type="match status" value="1"/>
</dbReference>
<dbReference type="InterPro" id="IPR000795">
    <property type="entry name" value="T_Tr_GTP-bd_dom"/>
</dbReference>
<dbReference type="InterPro" id="IPR041095">
    <property type="entry name" value="EFG_II"/>
</dbReference>
<dbReference type="InterPro" id="IPR004540">
    <property type="entry name" value="Transl_elong_EFG/EF2"/>
</dbReference>
<feature type="binding site" evidence="7">
    <location>
        <begin position="137"/>
        <end position="140"/>
    </location>
    <ligand>
        <name>GTP</name>
        <dbReference type="ChEBI" id="CHEBI:37565"/>
    </ligand>
</feature>
<evidence type="ECO:0000256" key="8">
    <source>
        <dbReference type="NCBIfam" id="TIGR00484"/>
    </source>
</evidence>
<keyword evidence="2 7" id="KW-0547">Nucleotide-binding</keyword>
<gene>
    <name evidence="7 10" type="primary">fusA</name>
    <name evidence="10" type="ORF">ACFYU5_01210</name>
</gene>
<dbReference type="InterPro" id="IPR005517">
    <property type="entry name" value="Transl_elong_EFG/EF2_IV"/>
</dbReference>
<dbReference type="SUPFAM" id="SSF54980">
    <property type="entry name" value="EF-G C-terminal domain-like"/>
    <property type="match status" value="2"/>
</dbReference>
<dbReference type="InterPro" id="IPR005225">
    <property type="entry name" value="Small_GTP-bd"/>
</dbReference>
<dbReference type="EMBL" id="JBIAMT010000001">
    <property type="protein sequence ID" value="MFF0494995.1"/>
    <property type="molecule type" value="Genomic_DNA"/>
</dbReference>
<dbReference type="RefSeq" id="WP_106957539.1">
    <property type="nucleotide sequence ID" value="NZ_JBIAMT010000001.1"/>
</dbReference>
<dbReference type="GO" id="GO:0003746">
    <property type="term" value="F:translation elongation factor activity"/>
    <property type="evidence" value="ECO:0007669"/>
    <property type="project" value="UniProtKB-KW"/>
</dbReference>
<dbReference type="InterPro" id="IPR000640">
    <property type="entry name" value="EFG_V-like"/>
</dbReference>
<dbReference type="Pfam" id="PF14492">
    <property type="entry name" value="EFG_III"/>
    <property type="match status" value="1"/>
</dbReference>
<dbReference type="PRINTS" id="PR00315">
    <property type="entry name" value="ELONGATNFCT"/>
</dbReference>
<evidence type="ECO:0000313" key="11">
    <source>
        <dbReference type="Proteomes" id="UP001601442"/>
    </source>
</evidence>
<dbReference type="InterPro" id="IPR027417">
    <property type="entry name" value="P-loop_NTPase"/>
</dbReference>
<dbReference type="Gene3D" id="3.30.70.240">
    <property type="match status" value="1"/>
</dbReference>
<comment type="function">
    <text evidence="6 7">Catalyzes the GTP-dependent ribosomal translocation step during translation elongation. During this step, the ribosome changes from the pre-translocational (PRE) to the post-translocational (POST) state as the newly formed A-site-bound peptidyl-tRNA and P-site-bound deacylated tRNA move to the P and E sites, respectively. Catalyzes the coordinated movement of the two tRNA molecules, the mRNA and conformational changes in the ribosome.</text>
</comment>
<keyword evidence="5 7" id="KW-0342">GTP-binding</keyword>
<dbReference type="PROSITE" id="PS51722">
    <property type="entry name" value="G_TR_2"/>
    <property type="match status" value="1"/>
</dbReference>
<dbReference type="PANTHER" id="PTHR43261">
    <property type="entry name" value="TRANSLATION ELONGATION FACTOR G-RELATED"/>
    <property type="match status" value="1"/>
</dbReference>
<dbReference type="Gene3D" id="2.40.30.10">
    <property type="entry name" value="Translation factors"/>
    <property type="match status" value="1"/>
</dbReference>
<keyword evidence="11" id="KW-1185">Reference proteome</keyword>
<evidence type="ECO:0000256" key="1">
    <source>
        <dbReference type="ARBA" id="ARBA00005870"/>
    </source>
</evidence>
<evidence type="ECO:0000256" key="2">
    <source>
        <dbReference type="ARBA" id="ARBA00022741"/>
    </source>
</evidence>
<dbReference type="PROSITE" id="PS00301">
    <property type="entry name" value="G_TR_1"/>
    <property type="match status" value="1"/>
</dbReference>
<dbReference type="InterPro" id="IPR004161">
    <property type="entry name" value="EFTu-like_2"/>
</dbReference>
<dbReference type="CDD" id="cd03713">
    <property type="entry name" value="EFG_mtEFG_C"/>
    <property type="match status" value="1"/>
</dbReference>
<evidence type="ECO:0000259" key="9">
    <source>
        <dbReference type="PROSITE" id="PS51722"/>
    </source>
</evidence>
<dbReference type="SMART" id="SM00838">
    <property type="entry name" value="EFG_C"/>
    <property type="match status" value="1"/>
</dbReference>
<evidence type="ECO:0000256" key="5">
    <source>
        <dbReference type="ARBA" id="ARBA00023134"/>
    </source>
</evidence>
<keyword evidence="4 7" id="KW-0648">Protein biosynthesis</keyword>
<dbReference type="Pfam" id="PF00009">
    <property type="entry name" value="GTP_EFTU"/>
    <property type="match status" value="1"/>
</dbReference>
<dbReference type="SUPFAM" id="SSF50447">
    <property type="entry name" value="Translation proteins"/>
    <property type="match status" value="1"/>
</dbReference>
<dbReference type="NCBIfam" id="TIGR00484">
    <property type="entry name" value="EF-G"/>
    <property type="match status" value="1"/>
</dbReference>
<evidence type="ECO:0000256" key="6">
    <source>
        <dbReference type="ARBA" id="ARBA00024731"/>
    </source>
</evidence>
<dbReference type="Pfam" id="PF03144">
    <property type="entry name" value="GTP_EFTU_D2"/>
    <property type="match status" value="1"/>
</dbReference>
<dbReference type="CDD" id="cd01886">
    <property type="entry name" value="EF-G"/>
    <property type="match status" value="1"/>
</dbReference>
<dbReference type="Proteomes" id="UP001601442">
    <property type="component" value="Unassembled WGS sequence"/>
</dbReference>
<dbReference type="InterPro" id="IPR020568">
    <property type="entry name" value="Ribosomal_Su5_D2-typ_SF"/>
</dbReference>
<comment type="caution">
    <text evidence="10">The sequence shown here is derived from an EMBL/GenBank/DDBJ whole genome shotgun (WGS) entry which is preliminary data.</text>
</comment>
<reference evidence="10 11" key="1">
    <citation type="submission" date="2024-10" db="EMBL/GenBank/DDBJ databases">
        <title>The Natural Products Discovery Center: Release of the First 8490 Sequenced Strains for Exploring Actinobacteria Biosynthetic Diversity.</title>
        <authorList>
            <person name="Kalkreuter E."/>
            <person name="Kautsar S.A."/>
            <person name="Yang D."/>
            <person name="Bader C.D."/>
            <person name="Teijaro C.N."/>
            <person name="Fluegel L."/>
            <person name="Davis C.M."/>
            <person name="Simpson J.R."/>
            <person name="Lauterbach L."/>
            <person name="Steele A.D."/>
            <person name="Gui C."/>
            <person name="Meng S."/>
            <person name="Li G."/>
            <person name="Viehrig K."/>
            <person name="Ye F."/>
            <person name="Su P."/>
            <person name="Kiefer A.F."/>
            <person name="Nichols A."/>
            <person name="Cepeda A.J."/>
            <person name="Yan W."/>
            <person name="Fan B."/>
            <person name="Jiang Y."/>
            <person name="Adhikari A."/>
            <person name="Zheng C.-J."/>
            <person name="Schuster L."/>
            <person name="Cowan T.M."/>
            <person name="Smanski M.J."/>
            <person name="Chevrette M.G."/>
            <person name="De Carvalho L.P.S."/>
            <person name="Shen B."/>
        </authorList>
    </citation>
    <scope>NUCLEOTIDE SEQUENCE [LARGE SCALE GENOMIC DNA]</scope>
    <source>
        <strain evidence="10 11">NPDC004119</strain>
    </source>
</reference>
<evidence type="ECO:0000256" key="4">
    <source>
        <dbReference type="ARBA" id="ARBA00022917"/>
    </source>
</evidence>
<dbReference type="InterPro" id="IPR014721">
    <property type="entry name" value="Ribsml_uS5_D2-typ_fold_subgr"/>
</dbReference>
<feature type="binding site" evidence="7">
    <location>
        <begin position="83"/>
        <end position="87"/>
    </location>
    <ligand>
        <name>GTP</name>
        <dbReference type="ChEBI" id="CHEBI:37565"/>
    </ligand>
</feature>
<proteinExistence type="inferred from homology"/>
<sequence length="700" mass="77047">MAQDVLTDLNKVRNIGIMAHIDAGKTTTTERILFYTGVNYKIGETHDGASTTDWMEQEQERGITITSAAVTCFWNQNQINIIDTPGHVDFTVEVERSLRVLDGAVAVFDGKEGVEPQSEQVWRQADKYDVPRICFVNKMDKLGADFYFTVQTIKDRLGAKPLVIQLPIGAEDTFEGIVDLVEMNAKVWTGETKLGEKYEVQEIPADLKEKAEQYRQELLETVAESDEALLEKFFGGEELSIDEIKGAIRKLTVASELYPVLCGSAFKNKGVQPMLDAVVDYLPSPLDVENVEGHVPGKEDEVITRKPSADEPFAALAFKIAVHPFFGKLTYVRVYSGKVDSGAQVINSTKSKKERLGKLFQMHSNKENPVPSASAGHIYAVIGLKDTTTGDTLCDPQNQIVLESMTFPDPVIEVSIEPKTKSDQEKLGTAIQKLAEEDPTFSVKLDQETGQTVIGGMGELHLDILVDRMKREFKVEANVGKPQVAYRETITKPVEKLEYTHKKQTGGSGQFARVIIGLEPFTGEDGATYEFENKVTGGRVPREYIPSVDAGIQDSMQYGVLAGYPLVNLKATLLDGAYHEVDSSEMAFKIAGSMALKEAARKAGPVILEPLMAVEVITPEDYMGDVIGDLNSRRGQIQAMEERSGARVVKALVPLSEMFGYIGDLRSKTQGRANYSMVFDSYAEVPANVAKEIIAKATGE</sequence>
<dbReference type="InterPro" id="IPR035649">
    <property type="entry name" value="EFG_V"/>
</dbReference>
<dbReference type="CDD" id="cd16262">
    <property type="entry name" value="EFG_III"/>
    <property type="match status" value="1"/>
</dbReference>
<evidence type="ECO:0000313" key="10">
    <source>
        <dbReference type="EMBL" id="MFF0494995.1"/>
    </source>
</evidence>
<feature type="binding site" evidence="7">
    <location>
        <begin position="19"/>
        <end position="26"/>
    </location>
    <ligand>
        <name>GTP</name>
        <dbReference type="ChEBI" id="CHEBI:37565"/>
    </ligand>
</feature>
<dbReference type="SUPFAM" id="SSF52540">
    <property type="entry name" value="P-loop containing nucleoside triphosphate hydrolases"/>
    <property type="match status" value="1"/>
</dbReference>
<dbReference type="Gene3D" id="3.30.230.10">
    <property type="match status" value="1"/>
</dbReference>
<dbReference type="InterPro" id="IPR031157">
    <property type="entry name" value="G_TR_CS"/>
</dbReference>
<feature type="domain" description="Tr-type G" evidence="9">
    <location>
        <begin position="10"/>
        <end position="286"/>
    </location>
</feature>
<evidence type="ECO:0000256" key="3">
    <source>
        <dbReference type="ARBA" id="ARBA00022768"/>
    </source>
</evidence>
<dbReference type="PANTHER" id="PTHR43261:SF1">
    <property type="entry name" value="RIBOSOME-RELEASING FACTOR 2, MITOCHONDRIAL"/>
    <property type="match status" value="1"/>
</dbReference>
<comment type="subcellular location">
    <subcellularLocation>
        <location evidence="7">Cytoplasm</location>
    </subcellularLocation>
</comment>
<keyword evidence="7" id="KW-0963">Cytoplasm</keyword>
<accession>A0ABW6NV47</accession>
<dbReference type="InterPro" id="IPR047872">
    <property type="entry name" value="EFG_IV"/>
</dbReference>
<protein>
    <recommendedName>
        <fullName evidence="7 8">Elongation factor G</fullName>
        <shortName evidence="7">EF-G</shortName>
    </recommendedName>
</protein>
<dbReference type="NCBIfam" id="NF009381">
    <property type="entry name" value="PRK12740.1-5"/>
    <property type="match status" value="1"/>
</dbReference>
<dbReference type="Pfam" id="PF00679">
    <property type="entry name" value="EFG_C"/>
    <property type="match status" value="1"/>
</dbReference>
<evidence type="ECO:0000256" key="7">
    <source>
        <dbReference type="HAMAP-Rule" id="MF_00054"/>
    </source>
</evidence>
<dbReference type="Pfam" id="PF03764">
    <property type="entry name" value="EFG_IV"/>
    <property type="match status" value="1"/>
</dbReference>
<dbReference type="InterPro" id="IPR009000">
    <property type="entry name" value="Transl_B-barrel_sf"/>
</dbReference>
<dbReference type="Gene3D" id="3.40.50.300">
    <property type="entry name" value="P-loop containing nucleotide triphosphate hydrolases"/>
    <property type="match status" value="1"/>
</dbReference>
<comment type="similarity">
    <text evidence="1 7">Belongs to the TRAFAC class translation factor GTPase superfamily. Classic translation factor GTPase family. EF-G/EF-2 subfamily.</text>
</comment>
<dbReference type="Gene3D" id="3.30.70.870">
    <property type="entry name" value="Elongation Factor G (Translational Gtpase), domain 3"/>
    <property type="match status" value="1"/>
</dbReference>
<keyword evidence="3 7" id="KW-0251">Elongation factor</keyword>
<organism evidence="10 11">
    <name type="scientific">Nocardia aobensis</name>
    <dbReference type="NCBI Taxonomy" id="257277"/>
    <lineage>
        <taxon>Bacteria</taxon>
        <taxon>Bacillati</taxon>
        <taxon>Actinomycetota</taxon>
        <taxon>Actinomycetes</taxon>
        <taxon>Mycobacteriales</taxon>
        <taxon>Nocardiaceae</taxon>
        <taxon>Nocardia</taxon>
    </lineage>
</organism>
<dbReference type="SUPFAM" id="SSF54211">
    <property type="entry name" value="Ribosomal protein S5 domain 2-like"/>
    <property type="match status" value="1"/>
</dbReference>
<name>A0ABW6NV47_9NOCA</name>
<dbReference type="CDD" id="cd01434">
    <property type="entry name" value="EFG_mtEFG1_IV"/>
    <property type="match status" value="1"/>
</dbReference>
<dbReference type="CDD" id="cd04088">
    <property type="entry name" value="EFG_mtEFG_II"/>
    <property type="match status" value="1"/>
</dbReference>
<dbReference type="HAMAP" id="MF_00054_B">
    <property type="entry name" value="EF_G_EF_2_B"/>
    <property type="match status" value="1"/>
</dbReference>
<dbReference type="NCBIfam" id="TIGR00231">
    <property type="entry name" value="small_GTP"/>
    <property type="match status" value="1"/>
</dbReference>
<dbReference type="InterPro" id="IPR009022">
    <property type="entry name" value="EFG_III"/>
</dbReference>
<dbReference type="InterPro" id="IPR035647">
    <property type="entry name" value="EFG_III/V"/>
</dbReference>